<feature type="domain" description="GATA-type" evidence="7">
    <location>
        <begin position="1"/>
        <end position="51"/>
    </location>
</feature>
<sequence>PICANCATQTTPLWRRSHDSTHILCNACALFFKMKGRPRPISLKTDVIKSRNRSK</sequence>
<dbReference type="PANTHER" id="PTHR10071">
    <property type="entry name" value="TRANSCRIPTION FACTOR GATA FAMILY MEMBER"/>
    <property type="match status" value="1"/>
</dbReference>
<proteinExistence type="predicted"/>
<feature type="non-terminal residue" evidence="8">
    <location>
        <position position="55"/>
    </location>
</feature>
<dbReference type="OrthoDB" id="515401at2759"/>
<dbReference type="InterPro" id="IPR039355">
    <property type="entry name" value="Transcription_factor_GATA"/>
</dbReference>
<dbReference type="InterPro" id="IPR000679">
    <property type="entry name" value="Znf_GATA"/>
</dbReference>
<accession>A0A5C5FSX8</accession>
<comment type="subcellular location">
    <subcellularLocation>
        <location evidence="1">Nucleus</location>
    </subcellularLocation>
</comment>
<dbReference type="GO" id="GO:0005634">
    <property type="term" value="C:nucleus"/>
    <property type="evidence" value="ECO:0007669"/>
    <property type="project" value="UniProtKB-SubCell"/>
</dbReference>
<dbReference type="EMBL" id="SOZI01000086">
    <property type="protein sequence ID" value="TNY19735.1"/>
    <property type="molecule type" value="Genomic_DNA"/>
</dbReference>
<dbReference type="Proteomes" id="UP000311382">
    <property type="component" value="Unassembled WGS sequence"/>
</dbReference>
<dbReference type="CDD" id="cd00202">
    <property type="entry name" value="ZnF_GATA"/>
    <property type="match status" value="1"/>
</dbReference>
<reference evidence="8 9" key="1">
    <citation type="submission" date="2019-03" db="EMBL/GenBank/DDBJ databases">
        <title>Rhodosporidium diobovatum UCD-FST 08-225 genome sequencing, assembly, and annotation.</title>
        <authorList>
            <person name="Fakankun I.U."/>
            <person name="Fristensky B."/>
            <person name="Levin D.B."/>
        </authorList>
    </citation>
    <scope>NUCLEOTIDE SEQUENCE [LARGE SCALE GENOMIC DNA]</scope>
    <source>
        <strain evidence="8 9">UCD-FST 08-225</strain>
    </source>
</reference>
<keyword evidence="4" id="KW-0862">Zinc</keyword>
<dbReference type="PROSITE" id="PS50114">
    <property type="entry name" value="GATA_ZN_FINGER_2"/>
    <property type="match status" value="1"/>
</dbReference>
<dbReference type="GO" id="GO:0000981">
    <property type="term" value="F:DNA-binding transcription factor activity, RNA polymerase II-specific"/>
    <property type="evidence" value="ECO:0007669"/>
    <property type="project" value="TreeGrafter"/>
</dbReference>
<comment type="caution">
    <text evidence="8">The sequence shown here is derived from an EMBL/GenBank/DDBJ whole genome shotgun (WGS) entry which is preliminary data.</text>
</comment>
<evidence type="ECO:0000256" key="1">
    <source>
        <dbReference type="ARBA" id="ARBA00004123"/>
    </source>
</evidence>
<dbReference type="STRING" id="5288.A0A5C5FSX8"/>
<dbReference type="SUPFAM" id="SSF57716">
    <property type="entry name" value="Glucocorticoid receptor-like (DNA-binding domain)"/>
    <property type="match status" value="1"/>
</dbReference>
<dbReference type="InterPro" id="IPR013088">
    <property type="entry name" value="Znf_NHR/GATA"/>
</dbReference>
<dbReference type="GO" id="GO:0000122">
    <property type="term" value="P:negative regulation of transcription by RNA polymerase II"/>
    <property type="evidence" value="ECO:0007669"/>
    <property type="project" value="TreeGrafter"/>
</dbReference>
<dbReference type="Pfam" id="PF00320">
    <property type="entry name" value="GATA"/>
    <property type="match status" value="1"/>
</dbReference>
<evidence type="ECO:0000313" key="8">
    <source>
        <dbReference type="EMBL" id="TNY19735.1"/>
    </source>
</evidence>
<evidence type="ECO:0000256" key="3">
    <source>
        <dbReference type="ARBA" id="ARBA00022771"/>
    </source>
</evidence>
<evidence type="ECO:0000256" key="2">
    <source>
        <dbReference type="ARBA" id="ARBA00022723"/>
    </source>
</evidence>
<evidence type="ECO:0000256" key="4">
    <source>
        <dbReference type="ARBA" id="ARBA00022833"/>
    </source>
</evidence>
<keyword evidence="2" id="KW-0479">Metal-binding</keyword>
<evidence type="ECO:0000313" key="9">
    <source>
        <dbReference type="Proteomes" id="UP000311382"/>
    </source>
</evidence>
<dbReference type="PANTHER" id="PTHR10071:SF281">
    <property type="entry name" value="BOX A-BINDING FACTOR-RELATED"/>
    <property type="match status" value="1"/>
</dbReference>
<dbReference type="AlphaFoldDB" id="A0A5C5FSX8"/>
<name>A0A5C5FSX8_9BASI</name>
<dbReference type="SMART" id="SM00401">
    <property type="entry name" value="ZnF_GATA"/>
    <property type="match status" value="1"/>
</dbReference>
<feature type="non-terminal residue" evidence="8">
    <location>
        <position position="1"/>
    </location>
</feature>
<evidence type="ECO:0000256" key="6">
    <source>
        <dbReference type="PROSITE-ProRule" id="PRU00094"/>
    </source>
</evidence>
<evidence type="ECO:0000259" key="7">
    <source>
        <dbReference type="PROSITE" id="PS50114"/>
    </source>
</evidence>
<organism evidence="8 9">
    <name type="scientific">Rhodotorula diobovata</name>
    <dbReference type="NCBI Taxonomy" id="5288"/>
    <lineage>
        <taxon>Eukaryota</taxon>
        <taxon>Fungi</taxon>
        <taxon>Dikarya</taxon>
        <taxon>Basidiomycota</taxon>
        <taxon>Pucciniomycotina</taxon>
        <taxon>Microbotryomycetes</taxon>
        <taxon>Sporidiobolales</taxon>
        <taxon>Sporidiobolaceae</taxon>
        <taxon>Rhodotorula</taxon>
    </lineage>
</organism>
<evidence type="ECO:0000256" key="5">
    <source>
        <dbReference type="ARBA" id="ARBA00023242"/>
    </source>
</evidence>
<dbReference type="GO" id="GO:0000978">
    <property type="term" value="F:RNA polymerase II cis-regulatory region sequence-specific DNA binding"/>
    <property type="evidence" value="ECO:0007669"/>
    <property type="project" value="TreeGrafter"/>
</dbReference>
<dbReference type="Gene3D" id="3.30.50.10">
    <property type="entry name" value="Erythroid Transcription Factor GATA-1, subunit A"/>
    <property type="match status" value="1"/>
</dbReference>
<dbReference type="GO" id="GO:0008270">
    <property type="term" value="F:zinc ion binding"/>
    <property type="evidence" value="ECO:0007669"/>
    <property type="project" value="UniProtKB-KW"/>
</dbReference>
<keyword evidence="3 6" id="KW-0863">Zinc-finger</keyword>
<dbReference type="GO" id="GO:0045944">
    <property type="term" value="P:positive regulation of transcription by RNA polymerase II"/>
    <property type="evidence" value="ECO:0007669"/>
    <property type="project" value="TreeGrafter"/>
</dbReference>
<gene>
    <name evidence="8" type="ORF">DMC30DRAFT_332715</name>
</gene>
<protein>
    <recommendedName>
        <fullName evidence="7">GATA-type domain-containing protein</fullName>
    </recommendedName>
</protein>
<keyword evidence="5" id="KW-0539">Nucleus</keyword>
<keyword evidence="9" id="KW-1185">Reference proteome</keyword>